<accession>A0AAV7EWZ5</accession>
<dbReference type="CDD" id="cd00086">
    <property type="entry name" value="homeodomain"/>
    <property type="match status" value="1"/>
</dbReference>
<dbReference type="GO" id="GO:0000981">
    <property type="term" value="F:DNA-binding transcription factor activity, RNA polymerase II-specific"/>
    <property type="evidence" value="ECO:0007669"/>
    <property type="project" value="InterPro"/>
</dbReference>
<evidence type="ECO:0000256" key="11">
    <source>
        <dbReference type="SAM" id="Coils"/>
    </source>
</evidence>
<reference evidence="15 16" key="1">
    <citation type="submission" date="2021-07" db="EMBL/GenBank/DDBJ databases">
        <title>The Aristolochia fimbriata genome: insights into angiosperm evolution, floral development and chemical biosynthesis.</title>
        <authorList>
            <person name="Jiao Y."/>
        </authorList>
    </citation>
    <scope>NUCLEOTIDE SEQUENCE [LARGE SCALE GENOMIC DNA]</scope>
    <source>
        <strain evidence="15">IBCAS-2021</strain>
        <tissue evidence="15">Leaf</tissue>
    </source>
</reference>
<evidence type="ECO:0000313" key="15">
    <source>
        <dbReference type="EMBL" id="KAG9453044.1"/>
    </source>
</evidence>
<dbReference type="SMART" id="SM00234">
    <property type="entry name" value="START"/>
    <property type="match status" value="1"/>
</dbReference>
<dbReference type="InterPro" id="IPR057993">
    <property type="entry name" value="HD-Zip_IV_C"/>
</dbReference>
<dbReference type="PANTHER" id="PTHR45654:SF5">
    <property type="entry name" value="HOMEOBOX-LEUCINE ZIPPER PROTEIN ANTHOCYANINLESS 2-RELATED"/>
    <property type="match status" value="1"/>
</dbReference>
<proteinExistence type="inferred from homology"/>
<dbReference type="FunFam" id="3.30.530.20:FF:000026">
    <property type="entry name" value="Homeobox-leucine zipper protein GLABRA 2"/>
    <property type="match status" value="1"/>
</dbReference>
<feature type="region of interest" description="Disordered" evidence="12">
    <location>
        <begin position="888"/>
        <end position="913"/>
    </location>
</feature>
<dbReference type="InterPro" id="IPR042160">
    <property type="entry name" value="HD-Zip_IV"/>
</dbReference>
<dbReference type="GO" id="GO:0005634">
    <property type="term" value="C:nucleus"/>
    <property type="evidence" value="ECO:0007669"/>
    <property type="project" value="UniProtKB-SubCell"/>
</dbReference>
<feature type="domain" description="START" evidence="14">
    <location>
        <begin position="454"/>
        <end position="690"/>
    </location>
</feature>
<dbReference type="Pfam" id="PF01852">
    <property type="entry name" value="START"/>
    <property type="match status" value="1"/>
</dbReference>
<feature type="DNA-binding region" description="Homeobox" evidence="9">
    <location>
        <begin position="258"/>
        <end position="317"/>
    </location>
</feature>
<dbReference type="Gene3D" id="1.10.10.60">
    <property type="entry name" value="Homeodomain-like"/>
    <property type="match status" value="1"/>
</dbReference>
<dbReference type="CDD" id="cd08875">
    <property type="entry name" value="START_ArGLABRA2_like"/>
    <property type="match status" value="1"/>
</dbReference>
<keyword evidence="3" id="KW-0805">Transcription regulation</keyword>
<dbReference type="InterPro" id="IPR009057">
    <property type="entry name" value="Homeodomain-like_sf"/>
</dbReference>
<evidence type="ECO:0000256" key="9">
    <source>
        <dbReference type="PROSITE-ProRule" id="PRU00108"/>
    </source>
</evidence>
<dbReference type="PROSITE" id="PS50071">
    <property type="entry name" value="HOMEOBOX_2"/>
    <property type="match status" value="1"/>
</dbReference>
<evidence type="ECO:0000256" key="5">
    <source>
        <dbReference type="ARBA" id="ARBA00023125"/>
    </source>
</evidence>
<evidence type="ECO:0000259" key="14">
    <source>
        <dbReference type="PROSITE" id="PS50848"/>
    </source>
</evidence>
<evidence type="ECO:0000256" key="2">
    <source>
        <dbReference type="ARBA" id="ARBA00006789"/>
    </source>
</evidence>
<dbReference type="InterPro" id="IPR001356">
    <property type="entry name" value="HD"/>
</dbReference>
<feature type="domain" description="Homeobox" evidence="13">
    <location>
        <begin position="256"/>
        <end position="316"/>
    </location>
</feature>
<keyword evidence="4 11" id="KW-0175">Coiled coil</keyword>
<organism evidence="15 16">
    <name type="scientific">Aristolochia fimbriata</name>
    <name type="common">White veined hardy Dutchman's pipe vine</name>
    <dbReference type="NCBI Taxonomy" id="158543"/>
    <lineage>
        <taxon>Eukaryota</taxon>
        <taxon>Viridiplantae</taxon>
        <taxon>Streptophyta</taxon>
        <taxon>Embryophyta</taxon>
        <taxon>Tracheophyta</taxon>
        <taxon>Spermatophyta</taxon>
        <taxon>Magnoliopsida</taxon>
        <taxon>Magnoliidae</taxon>
        <taxon>Piperales</taxon>
        <taxon>Aristolochiaceae</taxon>
        <taxon>Aristolochia</taxon>
    </lineage>
</organism>
<keyword evidence="5 9" id="KW-0238">DNA-binding</keyword>
<evidence type="ECO:0000256" key="7">
    <source>
        <dbReference type="ARBA" id="ARBA00023163"/>
    </source>
</evidence>
<dbReference type="InterPro" id="IPR017970">
    <property type="entry name" value="Homeobox_CS"/>
</dbReference>
<comment type="subcellular location">
    <subcellularLocation>
        <location evidence="1 9 10">Nucleus</location>
    </subcellularLocation>
</comment>
<dbReference type="SMART" id="SM00389">
    <property type="entry name" value="HOX"/>
    <property type="match status" value="1"/>
</dbReference>
<protein>
    <recommendedName>
        <fullName evidence="17">Homeobox-leucine zipper protein ANTHOCYANINLESS 2</fullName>
    </recommendedName>
</protein>
<evidence type="ECO:0000259" key="13">
    <source>
        <dbReference type="PROSITE" id="PS50071"/>
    </source>
</evidence>
<evidence type="ECO:0000256" key="8">
    <source>
        <dbReference type="ARBA" id="ARBA00023242"/>
    </source>
</evidence>
<name>A0AAV7EWZ5_ARIFI</name>
<evidence type="ECO:0000256" key="4">
    <source>
        <dbReference type="ARBA" id="ARBA00023054"/>
    </source>
</evidence>
<dbReference type="Pfam" id="PF25797">
    <property type="entry name" value="PDF2_C"/>
    <property type="match status" value="1"/>
</dbReference>
<evidence type="ECO:0000256" key="3">
    <source>
        <dbReference type="ARBA" id="ARBA00023015"/>
    </source>
</evidence>
<dbReference type="FunFam" id="1.10.10.60:FF:000229">
    <property type="entry name" value="Homeobox-leucine zipper protein HDG1"/>
    <property type="match status" value="1"/>
</dbReference>
<evidence type="ECO:0000256" key="6">
    <source>
        <dbReference type="ARBA" id="ARBA00023155"/>
    </source>
</evidence>
<dbReference type="SUPFAM" id="SSF46689">
    <property type="entry name" value="Homeodomain-like"/>
    <property type="match status" value="1"/>
</dbReference>
<dbReference type="SUPFAM" id="SSF55961">
    <property type="entry name" value="Bet v1-like"/>
    <property type="match status" value="2"/>
</dbReference>
<dbReference type="GO" id="GO:0003677">
    <property type="term" value="F:DNA binding"/>
    <property type="evidence" value="ECO:0007669"/>
    <property type="project" value="UniProtKB-UniRule"/>
</dbReference>
<sequence>MKKARSIFFFFKKLVSRKVKRKFQISNDKMKGNLKGISVYSHFTSIYQGVFEKEGIDYYYRLCSLHSSAAVKEEKTRGERSTDLSPEASVSLVSFYALCSFNRRERSSVCPELGRGRAAGRGEENEVPAIFLSAARGRGVCLPSFSFFSLRERELEAFVPIRGGARVVADIPYSNMPAGALAQPRLISPGIAKSMFNSPGLSLALQTSIEGPGEMGRIGGDFETPPGRNKEDEYESRSGSDNLDGGSGDDQDADNPPRKKRYHRHTPQQIQELEALFKECPHPDEKQRMELSRRLCLESRQVKFWFQNRRTQMKTQLERHENSILRQENDKLRAENMSIRDAMRNPICSNCGGPAMLGEVSLEEQHLRIENARLKDELDRVCALAGKFLGRPISSITSSVPPPIPNSSLELAVGSNGFGGLNAVSSVLTSVSDFPSAVSPTLPAVPPSRPSNVMAYERTMLLELALAAMDELVKMAQTDEPLWIPNLEGGRETLDYEQYLQAFPRCIGNKPVGYVTEATRESGMVIINSHALVETLMEASRWSEMFPCMIARASTTDVISNGMGGTRNGALQLMHAELQVLSPLVPIREVNFLRFCKQHAEGVWAVVDVSIDGVRENSNGSLYMYCRRLPSGCVVHDMPNGYSKVTWVEHAEYDESSVHHLYRPLLSSGMGFGAQRWVATLQRQCECLAILMSSTVPSRGDQSTAAITASGRRSMLKLAQRMTDNFCAGVCASTVHKWNKICTGNVDEDVRVMTRKSVDDPGEPPGVVLSAATSVWLPVSPQRLFDFLRDERLRSEWDILSNGGPMQEMAHIAKGQDQGNCVSLLRASALNTNQSSMLILQETCIDAAGSLVVYAPVDIPAMHVVMNGGDSACVALLPSGFAILPDGPGCRGPHQSSNNNNGNSNGNMSSSSSSARVRGSLLTVAFQILVNSLPTAKLTIESVETVNNLISCTVQKIKAALQCES</sequence>
<feature type="compositionally biased region" description="Low complexity" evidence="12">
    <location>
        <begin position="896"/>
        <end position="913"/>
    </location>
</feature>
<dbReference type="EMBL" id="JAINDJ010000003">
    <property type="protein sequence ID" value="KAG9453044.1"/>
    <property type="molecule type" value="Genomic_DNA"/>
</dbReference>
<evidence type="ECO:0000256" key="1">
    <source>
        <dbReference type="ARBA" id="ARBA00004123"/>
    </source>
</evidence>
<dbReference type="AlphaFoldDB" id="A0AAV7EWZ5"/>
<dbReference type="PANTHER" id="PTHR45654">
    <property type="entry name" value="HOMEOBOX-LEUCINE ZIPPER PROTEIN MERISTEM L1"/>
    <property type="match status" value="1"/>
</dbReference>
<keyword evidence="8 9" id="KW-0539">Nucleus</keyword>
<dbReference type="PROSITE" id="PS50848">
    <property type="entry name" value="START"/>
    <property type="match status" value="1"/>
</dbReference>
<evidence type="ECO:0000256" key="10">
    <source>
        <dbReference type="RuleBase" id="RU000682"/>
    </source>
</evidence>
<evidence type="ECO:0000313" key="16">
    <source>
        <dbReference type="Proteomes" id="UP000825729"/>
    </source>
</evidence>
<feature type="coiled-coil region" evidence="11">
    <location>
        <begin position="310"/>
        <end position="342"/>
    </location>
</feature>
<dbReference type="GO" id="GO:0008289">
    <property type="term" value="F:lipid binding"/>
    <property type="evidence" value="ECO:0007669"/>
    <property type="project" value="InterPro"/>
</dbReference>
<dbReference type="PROSITE" id="PS00027">
    <property type="entry name" value="HOMEOBOX_1"/>
    <property type="match status" value="1"/>
</dbReference>
<feature type="region of interest" description="Disordered" evidence="12">
    <location>
        <begin position="212"/>
        <end position="266"/>
    </location>
</feature>
<evidence type="ECO:0000256" key="12">
    <source>
        <dbReference type="SAM" id="MobiDB-lite"/>
    </source>
</evidence>
<comment type="similarity">
    <text evidence="2">Belongs to the HD-ZIP homeobox family. Class IV subfamily.</text>
</comment>
<dbReference type="InterPro" id="IPR002913">
    <property type="entry name" value="START_lipid-bd_dom"/>
</dbReference>
<gene>
    <name evidence="15" type="ORF">H6P81_005948</name>
</gene>
<keyword evidence="7" id="KW-0804">Transcription</keyword>
<keyword evidence="16" id="KW-1185">Reference proteome</keyword>
<keyword evidence="6 9" id="KW-0371">Homeobox</keyword>
<comment type="caution">
    <text evidence="15">The sequence shown here is derived from an EMBL/GenBank/DDBJ whole genome shotgun (WGS) entry which is preliminary data.</text>
</comment>
<dbReference type="Proteomes" id="UP000825729">
    <property type="component" value="Unassembled WGS sequence"/>
</dbReference>
<dbReference type="GO" id="GO:0030154">
    <property type="term" value="P:cell differentiation"/>
    <property type="evidence" value="ECO:0007669"/>
    <property type="project" value="UniProtKB-ARBA"/>
</dbReference>
<evidence type="ECO:0008006" key="17">
    <source>
        <dbReference type="Google" id="ProtNLM"/>
    </source>
</evidence>
<feature type="compositionally biased region" description="Basic and acidic residues" evidence="12">
    <location>
        <begin position="228"/>
        <end position="238"/>
    </location>
</feature>
<dbReference type="Pfam" id="PF00046">
    <property type="entry name" value="Homeodomain"/>
    <property type="match status" value="1"/>
</dbReference>